<keyword evidence="9" id="KW-0067">ATP-binding</keyword>
<keyword evidence="12 13" id="KW-0472">Membrane</keyword>
<evidence type="ECO:0000256" key="10">
    <source>
        <dbReference type="ARBA" id="ARBA00022989"/>
    </source>
</evidence>
<dbReference type="SUPFAM" id="SSF47384">
    <property type="entry name" value="Homodimeric domain of signal transducing histidine kinase"/>
    <property type="match status" value="1"/>
</dbReference>
<evidence type="ECO:0000313" key="17">
    <source>
        <dbReference type="Proteomes" id="UP000025047"/>
    </source>
</evidence>
<dbReference type="eggNOG" id="COG2205">
    <property type="taxonomic scope" value="Bacteria"/>
</dbReference>
<dbReference type="InterPro" id="IPR003661">
    <property type="entry name" value="HisK_dim/P_dom"/>
</dbReference>
<sequence length="468" mass="49270">MTSIRARLFAILLVATGAVWLSAVWWIQHSTRAEVEQVLDARLAEAAQMVSSLISDRRIDVASTGPVELDLPEPAAGSAYARQLSCQIWSLDGALLGASASAPSGRLAAEQTGFSDSLVDGEAWRVYTMINDDLGLRVMVGDRLTVRERLVTDVARGLLLPALAILPVLAALIWISVGRGLAPLGRMARALSARTADDLGPVAAGPLPREIRPMGAALDGLFARVAGARERERSFTAFAAHELKTPLAGIKTQAQIAAMAPDEATRRQALARIESGVARTDRMVRQLLELAAVDGAPEGGGEVANMTRLVTDLVQDMQRLAAEREVQFRLEIAPGLFCRIPDPVLPAVALRNIVENAVLASPPGGEVVVEGVARDARITLSVLDRGAGIPEAERTRVTERFFRGAGATAGGSGLGLAIAQVAVERLGGQLRFAPRTGGGEAVQIVLPCAGPVHESGRASAGRDTATRS</sequence>
<evidence type="ECO:0000256" key="13">
    <source>
        <dbReference type="SAM" id="Phobius"/>
    </source>
</evidence>
<dbReference type="GO" id="GO:0000155">
    <property type="term" value="F:phosphorelay sensor kinase activity"/>
    <property type="evidence" value="ECO:0007669"/>
    <property type="project" value="InterPro"/>
</dbReference>
<dbReference type="GO" id="GO:0005886">
    <property type="term" value="C:plasma membrane"/>
    <property type="evidence" value="ECO:0007669"/>
    <property type="project" value="TreeGrafter"/>
</dbReference>
<evidence type="ECO:0000256" key="7">
    <source>
        <dbReference type="ARBA" id="ARBA00022741"/>
    </source>
</evidence>
<feature type="transmembrane region" description="Helical" evidence="13">
    <location>
        <begin position="6"/>
        <end position="27"/>
    </location>
</feature>
<gene>
    <name evidence="16" type="ORF">Lokhon_01671</name>
</gene>
<dbReference type="SMART" id="SM00388">
    <property type="entry name" value="HisKA"/>
    <property type="match status" value="1"/>
</dbReference>
<name>A0A017HES5_9RHOB</name>
<dbReference type="PRINTS" id="PR00344">
    <property type="entry name" value="BCTRLSENSOR"/>
</dbReference>
<evidence type="ECO:0000256" key="9">
    <source>
        <dbReference type="ARBA" id="ARBA00022840"/>
    </source>
</evidence>
<dbReference type="HOGENOM" id="CLU_000445_89_37_5"/>
<dbReference type="Pfam" id="PF08521">
    <property type="entry name" value="2CSK_N"/>
    <property type="match status" value="1"/>
</dbReference>
<evidence type="ECO:0000256" key="8">
    <source>
        <dbReference type="ARBA" id="ARBA00022777"/>
    </source>
</evidence>
<dbReference type="InterPro" id="IPR004358">
    <property type="entry name" value="Sig_transdc_His_kin-like_C"/>
</dbReference>
<dbReference type="InterPro" id="IPR003594">
    <property type="entry name" value="HATPase_dom"/>
</dbReference>
<evidence type="ECO:0000256" key="12">
    <source>
        <dbReference type="ARBA" id="ARBA00023136"/>
    </source>
</evidence>
<dbReference type="AlphaFoldDB" id="A0A017HES5"/>
<evidence type="ECO:0000256" key="1">
    <source>
        <dbReference type="ARBA" id="ARBA00000085"/>
    </source>
</evidence>
<dbReference type="InterPro" id="IPR003660">
    <property type="entry name" value="HAMP_dom"/>
</dbReference>
<dbReference type="EMBL" id="APGJ01000004">
    <property type="protein sequence ID" value="EYD72866.1"/>
    <property type="molecule type" value="Genomic_DNA"/>
</dbReference>
<evidence type="ECO:0000256" key="4">
    <source>
        <dbReference type="ARBA" id="ARBA00022553"/>
    </source>
</evidence>
<evidence type="ECO:0000256" key="11">
    <source>
        <dbReference type="ARBA" id="ARBA00023012"/>
    </source>
</evidence>
<evidence type="ECO:0000256" key="5">
    <source>
        <dbReference type="ARBA" id="ARBA00022679"/>
    </source>
</evidence>
<dbReference type="InterPro" id="IPR036890">
    <property type="entry name" value="HATPase_C_sf"/>
</dbReference>
<keyword evidence="5" id="KW-0808">Transferase</keyword>
<proteinExistence type="predicted"/>
<dbReference type="PROSITE" id="PS50885">
    <property type="entry name" value="HAMP"/>
    <property type="match status" value="1"/>
</dbReference>
<dbReference type="InterPro" id="IPR013727">
    <property type="entry name" value="2CSK_N"/>
</dbReference>
<keyword evidence="4" id="KW-0597">Phosphoprotein</keyword>
<dbReference type="STRING" id="1122180.Lokhon_01671"/>
<accession>A0A017HES5</accession>
<keyword evidence="8" id="KW-0418">Kinase</keyword>
<protein>
    <recommendedName>
        <fullName evidence="3">histidine kinase</fullName>
        <ecNumber evidence="3">2.7.13.3</ecNumber>
    </recommendedName>
</protein>
<dbReference type="CDD" id="cd00082">
    <property type="entry name" value="HisKA"/>
    <property type="match status" value="1"/>
</dbReference>
<dbReference type="InterPro" id="IPR005467">
    <property type="entry name" value="His_kinase_dom"/>
</dbReference>
<dbReference type="PANTHER" id="PTHR45436:SF14">
    <property type="entry name" value="SENSOR PROTEIN QSEC"/>
    <property type="match status" value="1"/>
</dbReference>
<dbReference type="Pfam" id="PF00512">
    <property type="entry name" value="HisKA"/>
    <property type="match status" value="1"/>
</dbReference>
<comment type="subcellular location">
    <subcellularLocation>
        <location evidence="2">Membrane</location>
        <topology evidence="2">Multi-pass membrane protein</topology>
    </subcellularLocation>
</comment>
<dbReference type="OrthoDB" id="9809766at2"/>
<dbReference type="Gene3D" id="3.30.565.10">
    <property type="entry name" value="Histidine kinase-like ATPase, C-terminal domain"/>
    <property type="match status" value="1"/>
</dbReference>
<comment type="caution">
    <text evidence="16">The sequence shown here is derived from an EMBL/GenBank/DDBJ whole genome shotgun (WGS) entry which is preliminary data.</text>
</comment>
<dbReference type="PATRIC" id="fig|1122180.6.peg.1658"/>
<organism evidence="16 17">
    <name type="scientific">Limimaricola hongkongensis DSM 17492</name>
    <dbReference type="NCBI Taxonomy" id="1122180"/>
    <lineage>
        <taxon>Bacteria</taxon>
        <taxon>Pseudomonadati</taxon>
        <taxon>Pseudomonadota</taxon>
        <taxon>Alphaproteobacteria</taxon>
        <taxon>Rhodobacterales</taxon>
        <taxon>Paracoccaceae</taxon>
        <taxon>Limimaricola</taxon>
    </lineage>
</organism>
<dbReference type="PANTHER" id="PTHR45436">
    <property type="entry name" value="SENSOR HISTIDINE KINASE YKOH"/>
    <property type="match status" value="1"/>
</dbReference>
<keyword evidence="7" id="KW-0547">Nucleotide-binding</keyword>
<dbReference type="InterPro" id="IPR036097">
    <property type="entry name" value="HisK_dim/P_sf"/>
</dbReference>
<evidence type="ECO:0000259" key="15">
    <source>
        <dbReference type="PROSITE" id="PS50885"/>
    </source>
</evidence>
<feature type="domain" description="Histidine kinase" evidence="14">
    <location>
        <begin position="238"/>
        <end position="450"/>
    </location>
</feature>
<evidence type="ECO:0000259" key="14">
    <source>
        <dbReference type="PROSITE" id="PS50109"/>
    </source>
</evidence>
<keyword evidence="11" id="KW-0902">Two-component regulatory system</keyword>
<evidence type="ECO:0000313" key="16">
    <source>
        <dbReference type="EMBL" id="EYD72866.1"/>
    </source>
</evidence>
<evidence type="ECO:0000256" key="6">
    <source>
        <dbReference type="ARBA" id="ARBA00022692"/>
    </source>
</evidence>
<dbReference type="GO" id="GO:0005524">
    <property type="term" value="F:ATP binding"/>
    <property type="evidence" value="ECO:0007669"/>
    <property type="project" value="UniProtKB-KW"/>
</dbReference>
<dbReference type="InterPro" id="IPR050428">
    <property type="entry name" value="TCS_sensor_his_kinase"/>
</dbReference>
<keyword evidence="17" id="KW-1185">Reference proteome</keyword>
<dbReference type="RefSeq" id="WP_017929079.1">
    <property type="nucleotide sequence ID" value="NZ_KB822999.1"/>
</dbReference>
<reference evidence="16 17" key="1">
    <citation type="submission" date="2013-03" db="EMBL/GenBank/DDBJ databases">
        <authorList>
            <person name="Fiebig A."/>
            <person name="Goeker M."/>
            <person name="Klenk H.-P.P."/>
        </authorList>
    </citation>
    <scope>NUCLEOTIDE SEQUENCE [LARGE SCALE GENOMIC DNA]</scope>
    <source>
        <strain evidence="16 17">DSM 17492</strain>
    </source>
</reference>
<comment type="catalytic activity">
    <reaction evidence="1">
        <text>ATP + protein L-histidine = ADP + protein N-phospho-L-histidine.</text>
        <dbReference type="EC" id="2.7.13.3"/>
    </reaction>
</comment>
<dbReference type="SMART" id="SM00387">
    <property type="entry name" value="HATPase_c"/>
    <property type="match status" value="1"/>
</dbReference>
<dbReference type="Proteomes" id="UP000025047">
    <property type="component" value="Unassembled WGS sequence"/>
</dbReference>
<keyword evidence="6 13" id="KW-0812">Transmembrane</keyword>
<evidence type="ECO:0000256" key="2">
    <source>
        <dbReference type="ARBA" id="ARBA00004141"/>
    </source>
</evidence>
<keyword evidence="10 13" id="KW-1133">Transmembrane helix</keyword>
<dbReference type="SUPFAM" id="SSF55874">
    <property type="entry name" value="ATPase domain of HSP90 chaperone/DNA topoisomerase II/histidine kinase"/>
    <property type="match status" value="1"/>
</dbReference>
<feature type="domain" description="HAMP" evidence="15">
    <location>
        <begin position="178"/>
        <end position="230"/>
    </location>
</feature>
<evidence type="ECO:0000256" key="3">
    <source>
        <dbReference type="ARBA" id="ARBA00012438"/>
    </source>
</evidence>
<dbReference type="PROSITE" id="PS50109">
    <property type="entry name" value="HIS_KIN"/>
    <property type="match status" value="1"/>
</dbReference>
<dbReference type="Gene3D" id="1.10.287.130">
    <property type="match status" value="1"/>
</dbReference>
<feature type="transmembrane region" description="Helical" evidence="13">
    <location>
        <begin position="157"/>
        <end position="177"/>
    </location>
</feature>
<dbReference type="EC" id="2.7.13.3" evidence="3"/>
<dbReference type="CDD" id="cd00075">
    <property type="entry name" value="HATPase"/>
    <property type="match status" value="1"/>
</dbReference>
<dbReference type="Pfam" id="PF02518">
    <property type="entry name" value="HATPase_c"/>
    <property type="match status" value="1"/>
</dbReference>